<evidence type="ECO:0000259" key="1">
    <source>
        <dbReference type="Pfam" id="PF00144"/>
    </source>
</evidence>
<reference evidence="3" key="1">
    <citation type="journal article" date="2019" name="Int. J. Syst. Evol. Microbiol.">
        <title>The Global Catalogue of Microorganisms (GCM) 10K type strain sequencing project: providing services to taxonomists for standard genome sequencing and annotation.</title>
        <authorList>
            <consortium name="The Broad Institute Genomics Platform"/>
            <consortium name="The Broad Institute Genome Sequencing Center for Infectious Disease"/>
            <person name="Wu L."/>
            <person name="Ma J."/>
        </authorList>
    </citation>
    <scope>NUCLEOTIDE SEQUENCE [LARGE SCALE GENOMIC DNA]</scope>
    <source>
        <strain evidence="3">CGMCC 1.15111</strain>
    </source>
</reference>
<evidence type="ECO:0000313" key="2">
    <source>
        <dbReference type="EMBL" id="GHE71358.1"/>
    </source>
</evidence>
<feature type="domain" description="Beta-lactamase-related" evidence="1">
    <location>
        <begin position="12"/>
        <end position="310"/>
    </location>
</feature>
<organism evidence="2 3">
    <name type="scientific">Roseivirga thermotolerans</name>
    <dbReference type="NCBI Taxonomy" id="1758176"/>
    <lineage>
        <taxon>Bacteria</taxon>
        <taxon>Pseudomonadati</taxon>
        <taxon>Bacteroidota</taxon>
        <taxon>Cytophagia</taxon>
        <taxon>Cytophagales</taxon>
        <taxon>Roseivirgaceae</taxon>
        <taxon>Roseivirga</taxon>
    </lineage>
</organism>
<dbReference type="Pfam" id="PF00144">
    <property type="entry name" value="Beta-lactamase"/>
    <property type="match status" value="1"/>
</dbReference>
<dbReference type="RefSeq" id="WP_189631024.1">
    <property type="nucleotide sequence ID" value="NZ_BNAG01000004.1"/>
</dbReference>
<evidence type="ECO:0000313" key="3">
    <source>
        <dbReference type="Proteomes" id="UP000658258"/>
    </source>
</evidence>
<sequence>MAQQESDAIDQLFSSIATDEPGCSCSFSKNGEVLFNKAYGLANMETKTPLQPSSVLDAGSVVKQFVAASTLLLVEQGQLSLHTDIHEYLPELPPYEHPVTLYHLLTHTSGIRDWTGIRMISAADEDALTMVLRQKSLNFAPGEQWSYSNSGYVLLKEIVARVTGLTFGEFASTYLFEPLGMKNTTYTQYPDKTSNLALAYEKGKSGWENAVLENNDRGGDGALMTTAPDLLLWTQALAQQKLGEFVTNNLLTPTRLNNGRELSYTKGLFVTSNELGKLIWHTGSAGGYKSLVGHLPAHGLSIAIMCNSGDQINRTALAGRIFRLFAEPQTQSYPPGKEDVMVPEDILNTRSGWYIHKKDKNLLQLTVNKNRLAIVGGPMLSAKSNTHFINTRRNIEFRSEDQFEIEFQPNGSFTLTSMEGQQEIYVPVETYRPAIDELSRYEGRYESKDLKAVFHIKATEKQLVVYLEHAPMQRLPFSPVVKDMFVFRRMHIGWIRDDQGSIVALTYSNPVLKDVRFTRLND</sequence>
<comment type="caution">
    <text evidence="2">The sequence shown here is derived from an EMBL/GenBank/DDBJ whole genome shotgun (WGS) entry which is preliminary data.</text>
</comment>
<dbReference type="InterPro" id="IPR001466">
    <property type="entry name" value="Beta-lactam-related"/>
</dbReference>
<dbReference type="Gene3D" id="3.40.710.10">
    <property type="entry name" value="DD-peptidase/beta-lactamase superfamily"/>
    <property type="match status" value="1"/>
</dbReference>
<dbReference type="InterPro" id="IPR050491">
    <property type="entry name" value="AmpC-like"/>
</dbReference>
<dbReference type="PANTHER" id="PTHR46825">
    <property type="entry name" value="D-ALANYL-D-ALANINE-CARBOXYPEPTIDASE/ENDOPEPTIDASE AMPH"/>
    <property type="match status" value="1"/>
</dbReference>
<accession>A0ABQ3ICQ3</accession>
<dbReference type="SUPFAM" id="SSF56601">
    <property type="entry name" value="beta-lactamase/transpeptidase-like"/>
    <property type="match status" value="1"/>
</dbReference>
<name>A0ABQ3ICQ3_9BACT</name>
<dbReference type="EMBL" id="BNAG01000004">
    <property type="protein sequence ID" value="GHE71358.1"/>
    <property type="molecule type" value="Genomic_DNA"/>
</dbReference>
<protein>
    <recommendedName>
        <fullName evidence="1">Beta-lactamase-related domain-containing protein</fullName>
    </recommendedName>
</protein>
<dbReference type="InterPro" id="IPR012338">
    <property type="entry name" value="Beta-lactam/transpept-like"/>
</dbReference>
<gene>
    <name evidence="2" type="ORF">GCM10011340_29140</name>
</gene>
<proteinExistence type="predicted"/>
<dbReference type="Proteomes" id="UP000658258">
    <property type="component" value="Unassembled WGS sequence"/>
</dbReference>
<keyword evidence="3" id="KW-1185">Reference proteome</keyword>
<dbReference type="PANTHER" id="PTHR46825:SF9">
    <property type="entry name" value="BETA-LACTAMASE-RELATED DOMAIN-CONTAINING PROTEIN"/>
    <property type="match status" value="1"/>
</dbReference>